<dbReference type="Proteomes" id="UP000500938">
    <property type="component" value="Chromosome"/>
</dbReference>
<reference evidence="2 3" key="1">
    <citation type="submission" date="2020-05" db="EMBL/GenBank/DDBJ databases">
        <title>Complete genome sequence of Gemmatimonas greenlandica TET16.</title>
        <authorList>
            <person name="Zeng Y."/>
        </authorList>
    </citation>
    <scope>NUCLEOTIDE SEQUENCE [LARGE SCALE GENOMIC DNA]</scope>
    <source>
        <strain evidence="2 3">TET16</strain>
    </source>
</reference>
<name>A0A6M4ISH4_9BACT</name>
<feature type="chain" id="PRO_5026999321" description="Outer membrane protein beta-barrel domain-containing protein" evidence="1">
    <location>
        <begin position="21"/>
        <end position="206"/>
    </location>
</feature>
<keyword evidence="3" id="KW-1185">Reference proteome</keyword>
<evidence type="ECO:0008006" key="4">
    <source>
        <dbReference type="Google" id="ProtNLM"/>
    </source>
</evidence>
<dbReference type="AlphaFoldDB" id="A0A6M4ISH4"/>
<organism evidence="2 3">
    <name type="scientific">Gemmatimonas groenlandica</name>
    <dbReference type="NCBI Taxonomy" id="2732249"/>
    <lineage>
        <taxon>Bacteria</taxon>
        <taxon>Pseudomonadati</taxon>
        <taxon>Gemmatimonadota</taxon>
        <taxon>Gemmatimonadia</taxon>
        <taxon>Gemmatimonadales</taxon>
        <taxon>Gemmatimonadaceae</taxon>
        <taxon>Gemmatimonas</taxon>
    </lineage>
</organism>
<proteinExistence type="predicted"/>
<evidence type="ECO:0000313" key="3">
    <source>
        <dbReference type="Proteomes" id="UP000500938"/>
    </source>
</evidence>
<gene>
    <name evidence="2" type="ORF">HKW67_13275</name>
</gene>
<dbReference type="EMBL" id="CP053085">
    <property type="protein sequence ID" value="QJR36406.1"/>
    <property type="molecule type" value="Genomic_DNA"/>
</dbReference>
<accession>A0A6M4ISH4</accession>
<sequence length="206" mass="22425">MRYIFAIFVAATIAAPTAYAQRTPVFGELGIGFGQTLFSGDIRTRLRQSLGGSFSPGTGGNLSMAFHSAPERWRGLGIGARIKGTFGSSTKGDFGDDYIFNYYNLGLSAKYFPFSRRFNRGLYSRGGIGFGQMTTKRMNESTQSYLHQYAIGSTLSFSTGYTLPLRGKAISVEVEYERSSRNGTINQVGNASFRSGQLGANLVVSF</sequence>
<keyword evidence="1" id="KW-0732">Signal</keyword>
<dbReference type="RefSeq" id="WP_171225838.1">
    <property type="nucleotide sequence ID" value="NZ_CP053085.1"/>
</dbReference>
<evidence type="ECO:0000256" key="1">
    <source>
        <dbReference type="SAM" id="SignalP"/>
    </source>
</evidence>
<protein>
    <recommendedName>
        <fullName evidence="4">Outer membrane protein beta-barrel domain-containing protein</fullName>
    </recommendedName>
</protein>
<feature type="signal peptide" evidence="1">
    <location>
        <begin position="1"/>
        <end position="20"/>
    </location>
</feature>
<evidence type="ECO:0000313" key="2">
    <source>
        <dbReference type="EMBL" id="QJR36406.1"/>
    </source>
</evidence>
<dbReference type="KEGG" id="ggr:HKW67_13275"/>